<dbReference type="InterPro" id="IPR029058">
    <property type="entry name" value="AB_hydrolase_fold"/>
</dbReference>
<dbReference type="Pfam" id="PF11288">
    <property type="entry name" value="DUF3089"/>
    <property type="match status" value="1"/>
</dbReference>
<sequence>MARKFLYVIAGMVVVLLLLLVALRVWSEDLTELAFVPRVSFAPQGALPPETWEKPGMWVARPDLGNNPAGWLPPGVPRPAGKLPVSVFFVHPTSYIAADAWNASLQDATSRDRADLFVQGMASPFNAAQELWAPRYRQAAVGAFLTDKPEATQAIDLAYADVLAAFEIFTRKLPADRPIALVGHSQGAFLLRRLLRDRVAGTPLARRVVGAWVIGWPVSIGHDLPQMGMPACSRADQPGCVLSWLTVADPADTGMLLRAYARRRGLDGRAVGGSPFLCTNPLTGTSLPGPAAASENLGTLVPDFEARTGTLSPGIVSAACGPDHFLHIGDPPQLDLGPYVLPGNNYHLYDVMLFWANLRADFERRVAAWQATRQGPTR</sequence>
<dbReference type="RefSeq" id="WP_160986501.1">
    <property type="nucleotide sequence ID" value="NZ_WVTD01000010.1"/>
</dbReference>
<dbReference type="AlphaFoldDB" id="A0A7X4GHP9"/>
<dbReference type="Proteomes" id="UP000465810">
    <property type="component" value="Unassembled WGS sequence"/>
</dbReference>
<gene>
    <name evidence="1" type="ORF">GR702_13950</name>
</gene>
<protein>
    <submittedName>
        <fullName evidence="1">DUF3089 domain-containing protein</fullName>
    </submittedName>
</protein>
<evidence type="ECO:0000313" key="2">
    <source>
        <dbReference type="Proteomes" id="UP000465810"/>
    </source>
</evidence>
<keyword evidence="2" id="KW-1185">Reference proteome</keyword>
<reference evidence="1 2" key="1">
    <citation type="submission" date="2019-12" db="EMBL/GenBank/DDBJ databases">
        <authorList>
            <person name="Feng G."/>
            <person name="Zhu H."/>
        </authorList>
    </citation>
    <scope>NUCLEOTIDE SEQUENCE [LARGE SCALE GENOMIC DNA]</scope>
    <source>
        <strain evidence="1 2">FGD1</strain>
    </source>
</reference>
<accession>A0A7X4GHP9</accession>
<name>A0A7X4GHP9_9SPHN</name>
<dbReference type="InterPro" id="IPR021440">
    <property type="entry name" value="DUF3089"/>
</dbReference>
<comment type="caution">
    <text evidence="1">The sequence shown here is derived from an EMBL/GenBank/DDBJ whole genome shotgun (WGS) entry which is preliminary data.</text>
</comment>
<evidence type="ECO:0000313" key="1">
    <source>
        <dbReference type="EMBL" id="MYL98865.1"/>
    </source>
</evidence>
<dbReference type="EMBL" id="WVTD01000010">
    <property type="protein sequence ID" value="MYL98865.1"/>
    <property type="molecule type" value="Genomic_DNA"/>
</dbReference>
<proteinExistence type="predicted"/>
<dbReference type="SUPFAM" id="SSF53474">
    <property type="entry name" value="alpha/beta-Hydrolases"/>
    <property type="match status" value="1"/>
</dbReference>
<organism evidence="1 2">
    <name type="scientific">Novosphingobium silvae</name>
    <dbReference type="NCBI Taxonomy" id="2692619"/>
    <lineage>
        <taxon>Bacteria</taxon>
        <taxon>Pseudomonadati</taxon>
        <taxon>Pseudomonadota</taxon>
        <taxon>Alphaproteobacteria</taxon>
        <taxon>Sphingomonadales</taxon>
        <taxon>Sphingomonadaceae</taxon>
        <taxon>Novosphingobium</taxon>
    </lineage>
</organism>